<proteinExistence type="predicted"/>
<dbReference type="AlphaFoldDB" id="Q0QK83"/>
<protein>
    <submittedName>
        <fullName evidence="2">Uncharacterized protein</fullName>
    </submittedName>
</protein>
<evidence type="ECO:0000313" key="2">
    <source>
        <dbReference type="EMBL" id="ABD96482.1"/>
    </source>
</evidence>
<dbReference type="EMBL" id="DQ325543">
    <property type="protein sequence ID" value="ABD96482.1"/>
    <property type="molecule type" value="Genomic_DNA"/>
</dbReference>
<name>Q0QK83_9SYNE</name>
<feature type="region of interest" description="Disordered" evidence="1">
    <location>
        <begin position="1"/>
        <end position="31"/>
    </location>
</feature>
<sequence length="125" mass="13376">MLSCFPSQEMPEDLVDGSHVGSDGPGGSSVDFLFHSSRSGGGGVHQQDKKAQFEGKSEIAKVRILGVPAITVASPLQLGASADQSLLQLFGGLLIGVHAFRGYCCYHFRLNAVAEMREMSDQDYE</sequence>
<accession>Q0QK83</accession>
<organism evidence="2">
    <name type="scientific">uncultured marine type-A Synechococcus GOM 5D20</name>
    <dbReference type="NCBI Taxonomy" id="364154"/>
    <lineage>
        <taxon>Bacteria</taxon>
        <taxon>Bacillati</taxon>
        <taxon>Cyanobacteriota</taxon>
        <taxon>Cyanophyceae</taxon>
        <taxon>Synechococcales</taxon>
        <taxon>Synechococcaceae</taxon>
        <taxon>Synechococcus</taxon>
        <taxon>environmental samples</taxon>
    </lineage>
</organism>
<reference evidence="2" key="1">
    <citation type="journal article" date="2006" name="Mar. Ecol. Prog. Ser.">
        <title>Gene diversity and organization in rbcL-containing genome fragments from uncultivated Synechococcus in the Gulf of Mexico.</title>
        <authorList>
            <person name="John D.E."/>
            <person name="Wawrik B."/>
            <person name="Tabita F.R."/>
            <person name="Paul J.H."/>
        </authorList>
    </citation>
    <scope>NUCLEOTIDE SEQUENCE</scope>
</reference>
<evidence type="ECO:0000256" key="1">
    <source>
        <dbReference type="SAM" id="MobiDB-lite"/>
    </source>
</evidence>